<dbReference type="GO" id="GO:1990904">
    <property type="term" value="C:ribonucleoprotein complex"/>
    <property type="evidence" value="ECO:0007669"/>
    <property type="project" value="UniProtKB-KW"/>
</dbReference>
<proteinExistence type="inferred from homology"/>
<dbReference type="GO" id="GO:0005739">
    <property type="term" value="C:mitochondrion"/>
    <property type="evidence" value="ECO:0007669"/>
    <property type="project" value="UniProtKB-SubCell"/>
</dbReference>
<evidence type="ECO:0000256" key="4">
    <source>
        <dbReference type="ARBA" id="ARBA00022980"/>
    </source>
</evidence>
<evidence type="ECO:0000256" key="7">
    <source>
        <dbReference type="ARBA" id="ARBA00035192"/>
    </source>
</evidence>
<protein>
    <recommendedName>
        <fullName evidence="7">Large ribosomal subunit protein mL40</fullName>
    </recommendedName>
</protein>
<dbReference type="GO" id="GO:0032543">
    <property type="term" value="P:mitochondrial translation"/>
    <property type="evidence" value="ECO:0007669"/>
    <property type="project" value="InterPro"/>
</dbReference>
<dbReference type="AlphaFoldDB" id="A0A1E4SNA3"/>
<evidence type="ECO:0000256" key="5">
    <source>
        <dbReference type="ARBA" id="ARBA00023128"/>
    </source>
</evidence>
<evidence type="ECO:0000256" key="3">
    <source>
        <dbReference type="ARBA" id="ARBA00022946"/>
    </source>
</evidence>
<dbReference type="RefSeq" id="XP_020066090.1">
    <property type="nucleotide sequence ID" value="XM_020208544.1"/>
</dbReference>
<gene>
    <name evidence="8" type="ORF">CANTADRAFT_339126</name>
</gene>
<keyword evidence="5" id="KW-0496">Mitochondrion</keyword>
<dbReference type="InterPro" id="IPR042831">
    <property type="entry name" value="Ribosomal_mL40_fung"/>
</dbReference>
<organism evidence="8 9">
    <name type="scientific">Suhomyces tanzawaensis NRRL Y-17324</name>
    <dbReference type="NCBI Taxonomy" id="984487"/>
    <lineage>
        <taxon>Eukaryota</taxon>
        <taxon>Fungi</taxon>
        <taxon>Dikarya</taxon>
        <taxon>Ascomycota</taxon>
        <taxon>Saccharomycotina</taxon>
        <taxon>Pichiomycetes</taxon>
        <taxon>Debaryomycetaceae</taxon>
        <taxon>Suhomyces</taxon>
    </lineage>
</organism>
<evidence type="ECO:0000313" key="8">
    <source>
        <dbReference type="EMBL" id="ODV80968.1"/>
    </source>
</evidence>
<dbReference type="EMBL" id="KV453910">
    <property type="protein sequence ID" value="ODV80968.1"/>
    <property type="molecule type" value="Genomic_DNA"/>
</dbReference>
<dbReference type="GeneID" id="30982681"/>
<comment type="subcellular location">
    <subcellularLocation>
        <location evidence="1">Mitochondrion</location>
    </subcellularLocation>
</comment>
<sequence length="144" mass="16712">MFKTIWGSDKAVASVAATSKIFIRGKQKAAMTPSTQRIVNQLSALSASRKQPKLLSLCNEDLIKNRTITNAWNVYKRKLFQKRDEQFEKQYNSIKNAMEDLKQTSPELFELANAKEQKRFPLEMRIPTDFPPNQPWVYNYAPKK</sequence>
<keyword evidence="9" id="KW-1185">Reference proteome</keyword>
<keyword evidence="4" id="KW-0689">Ribosomal protein</keyword>
<evidence type="ECO:0000313" key="9">
    <source>
        <dbReference type="Proteomes" id="UP000094285"/>
    </source>
</evidence>
<evidence type="ECO:0000256" key="2">
    <source>
        <dbReference type="ARBA" id="ARBA00009360"/>
    </source>
</evidence>
<accession>A0A1E4SNA3</accession>
<dbReference type="GO" id="GO:0003735">
    <property type="term" value="F:structural constituent of ribosome"/>
    <property type="evidence" value="ECO:0007669"/>
    <property type="project" value="InterPro"/>
</dbReference>
<reference evidence="9" key="1">
    <citation type="submission" date="2016-05" db="EMBL/GenBank/DDBJ databases">
        <title>Comparative genomics of biotechnologically important yeasts.</title>
        <authorList>
            <consortium name="DOE Joint Genome Institute"/>
            <person name="Riley R."/>
            <person name="Haridas S."/>
            <person name="Wolfe K.H."/>
            <person name="Lopes M.R."/>
            <person name="Hittinger C.T."/>
            <person name="Goker M."/>
            <person name="Salamov A."/>
            <person name="Wisecaver J."/>
            <person name="Long T.M."/>
            <person name="Aerts A.L."/>
            <person name="Barry K."/>
            <person name="Choi C."/>
            <person name="Clum A."/>
            <person name="Coughlan A.Y."/>
            <person name="Deshpande S."/>
            <person name="Douglass A.P."/>
            <person name="Hanson S.J."/>
            <person name="Klenk H.-P."/>
            <person name="Labutti K."/>
            <person name="Lapidus A."/>
            <person name="Lindquist E."/>
            <person name="Lipzen A."/>
            <person name="Meier-Kolthoff J.P."/>
            <person name="Ohm R.A."/>
            <person name="Otillar R.P."/>
            <person name="Pangilinan J."/>
            <person name="Peng Y."/>
            <person name="Rokas A."/>
            <person name="Rosa C.A."/>
            <person name="Scheuner C."/>
            <person name="Sibirny A.A."/>
            <person name="Slot J.C."/>
            <person name="Stielow J.B."/>
            <person name="Sun H."/>
            <person name="Kurtzman C.P."/>
            <person name="Blackwell M."/>
            <person name="Grigoriev I.V."/>
            <person name="Jeffries T.W."/>
        </authorList>
    </citation>
    <scope>NUCLEOTIDE SEQUENCE [LARGE SCALE GENOMIC DNA]</scope>
    <source>
        <strain evidence="9">NRRL Y-17324</strain>
    </source>
</reference>
<keyword evidence="3" id="KW-0809">Transit peptide</keyword>
<evidence type="ECO:0000256" key="6">
    <source>
        <dbReference type="ARBA" id="ARBA00023274"/>
    </source>
</evidence>
<name>A0A1E4SNA3_9ASCO</name>
<comment type="similarity">
    <text evidence="2">Belongs to the mitochondrion-specific ribosomal protein mL40 family.</text>
</comment>
<dbReference type="FunFam" id="6.10.250.3440:FF:000001">
    <property type="entry name" value="Mitochondrial ribosomal protein L40"/>
    <property type="match status" value="1"/>
</dbReference>
<dbReference type="PANTHER" id="PTHR39150:SF1">
    <property type="entry name" value="LARGE RIBOSOMAL SUBUNIT PROTEIN ML40"/>
    <property type="match status" value="1"/>
</dbReference>
<dbReference type="Pfam" id="PF09812">
    <property type="entry name" value="MRP-L28"/>
    <property type="match status" value="1"/>
</dbReference>
<evidence type="ECO:0000256" key="1">
    <source>
        <dbReference type="ARBA" id="ARBA00004173"/>
    </source>
</evidence>
<dbReference type="PANTHER" id="PTHR39150">
    <property type="entry name" value="54S RIBOSOMAL PROTEIN L28, MITOCHONDRIAL"/>
    <property type="match status" value="1"/>
</dbReference>
<dbReference type="InterPro" id="IPR019192">
    <property type="entry name" value="Ribosomal_mL40"/>
</dbReference>
<dbReference type="Gene3D" id="6.10.250.3440">
    <property type="match status" value="1"/>
</dbReference>
<dbReference type="STRING" id="984487.A0A1E4SNA3"/>
<dbReference type="Proteomes" id="UP000094285">
    <property type="component" value="Unassembled WGS sequence"/>
</dbReference>
<dbReference type="OrthoDB" id="2098203at2759"/>
<dbReference type="GO" id="GO:0005840">
    <property type="term" value="C:ribosome"/>
    <property type="evidence" value="ECO:0007669"/>
    <property type="project" value="UniProtKB-KW"/>
</dbReference>
<keyword evidence="6" id="KW-0687">Ribonucleoprotein</keyword>